<name>A0A517VZ46_9PLAN</name>
<evidence type="ECO:0000256" key="3">
    <source>
        <dbReference type="ARBA" id="ARBA00022597"/>
    </source>
</evidence>
<organism evidence="10 11">
    <name type="scientific">Gimesia aquarii</name>
    <dbReference type="NCBI Taxonomy" id="2527964"/>
    <lineage>
        <taxon>Bacteria</taxon>
        <taxon>Pseudomonadati</taxon>
        <taxon>Planctomycetota</taxon>
        <taxon>Planctomycetia</taxon>
        <taxon>Planctomycetales</taxon>
        <taxon>Planctomycetaceae</taxon>
        <taxon>Gimesia</taxon>
    </lineage>
</organism>
<reference evidence="10 11" key="1">
    <citation type="submission" date="2019-03" db="EMBL/GenBank/DDBJ databases">
        <title>Deep-cultivation of Planctomycetes and their phenomic and genomic characterization uncovers novel biology.</title>
        <authorList>
            <person name="Wiegand S."/>
            <person name="Jogler M."/>
            <person name="Boedeker C."/>
            <person name="Pinto D."/>
            <person name="Vollmers J."/>
            <person name="Rivas-Marin E."/>
            <person name="Kohn T."/>
            <person name="Peeters S.H."/>
            <person name="Heuer A."/>
            <person name="Rast P."/>
            <person name="Oberbeckmann S."/>
            <person name="Bunk B."/>
            <person name="Jeske O."/>
            <person name="Meyerdierks A."/>
            <person name="Storesund J.E."/>
            <person name="Kallscheuer N."/>
            <person name="Luecker S."/>
            <person name="Lage O.M."/>
            <person name="Pohl T."/>
            <person name="Merkel B.J."/>
            <person name="Hornburger P."/>
            <person name="Mueller R.-W."/>
            <person name="Bruemmer F."/>
            <person name="Labrenz M."/>
            <person name="Spormann A.M."/>
            <person name="Op den Camp H."/>
            <person name="Overmann J."/>
            <person name="Amann R."/>
            <person name="Jetten M.S.M."/>
            <person name="Mascher T."/>
            <person name="Medema M.H."/>
            <person name="Devos D.P."/>
            <person name="Kaster A.-K."/>
            <person name="Ovreas L."/>
            <person name="Rohde M."/>
            <person name="Galperin M.Y."/>
            <person name="Jogler C."/>
        </authorList>
    </citation>
    <scope>NUCLEOTIDE SEQUENCE [LARGE SCALE GENOMIC DNA]</scope>
    <source>
        <strain evidence="10 11">V144</strain>
    </source>
</reference>
<dbReference type="Pfam" id="PF00005">
    <property type="entry name" value="ABC_tran"/>
    <property type="match status" value="2"/>
</dbReference>
<dbReference type="PROSITE" id="PS00211">
    <property type="entry name" value="ABC_TRANSPORTER_1"/>
    <property type="match status" value="1"/>
</dbReference>
<dbReference type="AlphaFoldDB" id="A0A517VZ46"/>
<evidence type="ECO:0000256" key="6">
    <source>
        <dbReference type="ARBA" id="ARBA00022840"/>
    </source>
</evidence>
<feature type="domain" description="ABC transporter" evidence="9">
    <location>
        <begin position="260"/>
        <end position="506"/>
    </location>
</feature>
<dbReference type="CDD" id="cd03216">
    <property type="entry name" value="ABC_Carb_Monos_I"/>
    <property type="match status" value="1"/>
</dbReference>
<keyword evidence="8" id="KW-0472">Membrane</keyword>
<gene>
    <name evidence="10" type="primary">araG</name>
    <name evidence="10" type="ORF">V144x_37360</name>
</gene>
<keyword evidence="3" id="KW-0762">Sugar transport</keyword>
<dbReference type="EMBL" id="CP037920">
    <property type="protein sequence ID" value="QDT98250.1"/>
    <property type="molecule type" value="Genomic_DNA"/>
</dbReference>
<evidence type="ECO:0000256" key="5">
    <source>
        <dbReference type="ARBA" id="ARBA00022741"/>
    </source>
</evidence>
<evidence type="ECO:0000256" key="2">
    <source>
        <dbReference type="ARBA" id="ARBA00022475"/>
    </source>
</evidence>
<dbReference type="PANTHER" id="PTHR43790:SF3">
    <property type="entry name" value="D-ALLOSE IMPORT ATP-BINDING PROTEIN ALSA-RELATED"/>
    <property type="match status" value="1"/>
</dbReference>
<evidence type="ECO:0000313" key="11">
    <source>
        <dbReference type="Proteomes" id="UP000318704"/>
    </source>
</evidence>
<dbReference type="PROSITE" id="PS50893">
    <property type="entry name" value="ABC_TRANSPORTER_2"/>
    <property type="match status" value="2"/>
</dbReference>
<accession>A0A517VZ46</accession>
<dbReference type="InterPro" id="IPR027417">
    <property type="entry name" value="P-loop_NTPase"/>
</dbReference>
<evidence type="ECO:0000256" key="4">
    <source>
        <dbReference type="ARBA" id="ARBA00022737"/>
    </source>
</evidence>
<evidence type="ECO:0000259" key="9">
    <source>
        <dbReference type="PROSITE" id="PS50893"/>
    </source>
</evidence>
<dbReference type="SMART" id="SM00382">
    <property type="entry name" value="AAA"/>
    <property type="match status" value="2"/>
</dbReference>
<dbReference type="EC" id="3.6.3.17" evidence="10"/>
<dbReference type="InterPro" id="IPR003593">
    <property type="entry name" value="AAA+_ATPase"/>
</dbReference>
<dbReference type="GO" id="GO:0016887">
    <property type="term" value="F:ATP hydrolysis activity"/>
    <property type="evidence" value="ECO:0007669"/>
    <property type="project" value="InterPro"/>
</dbReference>
<keyword evidence="6 10" id="KW-0067">ATP-binding</keyword>
<feature type="domain" description="ABC transporter" evidence="9">
    <location>
        <begin position="8"/>
        <end position="245"/>
    </location>
</feature>
<evidence type="ECO:0000256" key="8">
    <source>
        <dbReference type="ARBA" id="ARBA00023136"/>
    </source>
</evidence>
<evidence type="ECO:0000256" key="7">
    <source>
        <dbReference type="ARBA" id="ARBA00022967"/>
    </source>
</evidence>
<evidence type="ECO:0000256" key="1">
    <source>
        <dbReference type="ARBA" id="ARBA00022448"/>
    </source>
</evidence>
<dbReference type="InterPro" id="IPR050107">
    <property type="entry name" value="ABC_carbohydrate_import_ATPase"/>
</dbReference>
<dbReference type="InterPro" id="IPR017871">
    <property type="entry name" value="ABC_transporter-like_CS"/>
</dbReference>
<dbReference type="SUPFAM" id="SSF52540">
    <property type="entry name" value="P-loop containing nucleoside triphosphate hydrolases"/>
    <property type="match status" value="2"/>
</dbReference>
<keyword evidence="10" id="KW-0378">Hydrolase</keyword>
<keyword evidence="4" id="KW-0677">Repeat</keyword>
<sequence length="519" mass="57164">MNGESQPLRLTVRGLCKDYVVRVLDNVQFELKAGEIHALLGANGAGKSTLCRIIAGLTLATSGSMTLNGELYNPRDKRSAESLGVQIVQQELNLIPTLTVAENLLLGRFPQRCGIVNRKLLHAHARVALDRFGLNDIDTNQMAGSLGVGQQQMLEIAAALDRNCQVLILDEPTAALSAGETERLFTRLSELRKNGVGIIYISHRLDEIAQIADRLTVLRDGKYVNTHKVDEFKPIERVIDLMTGETGTAQHAIQNHRSYATNQEMIRVSGLGRASVVQNVNFSVKAGERYGIAGLVGSGRTELLRLIFGADRADSGEIFLRGESSAYQFDHPHTAVSQRLAMVTEDRKQNGLLLSQSIRVNTTLSSMDLLAGSVGIINRSQERKLVEAQRDTMQIHARNIEQTVSTLSGGNQQKVTVAKWLLKDADVFLFDEPTRGIDVAARRKIHQLFDKLAKQGKALIIVSSDLEELFETCDRIGVMSAGKLVSEYTRETWSYDAIMQDCFSGYTQPETHLVPGSNV</sequence>
<protein>
    <submittedName>
        <fullName evidence="10">Arabinose import ATP-binding protein AraG</fullName>
        <ecNumber evidence="10">3.6.3.17</ecNumber>
    </submittedName>
</protein>
<dbReference type="KEGG" id="gaw:V144x_37360"/>
<dbReference type="CDD" id="cd03215">
    <property type="entry name" value="ABC_Carb_Monos_II"/>
    <property type="match status" value="1"/>
</dbReference>
<dbReference type="InterPro" id="IPR003439">
    <property type="entry name" value="ABC_transporter-like_ATP-bd"/>
</dbReference>
<dbReference type="RefSeq" id="WP_144986760.1">
    <property type="nucleotide sequence ID" value="NZ_CP037920.1"/>
</dbReference>
<keyword evidence="7" id="KW-1278">Translocase</keyword>
<dbReference type="Gene3D" id="3.40.50.300">
    <property type="entry name" value="P-loop containing nucleotide triphosphate hydrolases"/>
    <property type="match status" value="2"/>
</dbReference>
<evidence type="ECO:0000313" key="10">
    <source>
        <dbReference type="EMBL" id="QDT98250.1"/>
    </source>
</evidence>
<dbReference type="Proteomes" id="UP000318704">
    <property type="component" value="Chromosome"/>
</dbReference>
<proteinExistence type="predicted"/>
<keyword evidence="2" id="KW-1003">Cell membrane</keyword>
<keyword evidence="5" id="KW-0547">Nucleotide-binding</keyword>
<dbReference type="PANTHER" id="PTHR43790">
    <property type="entry name" value="CARBOHYDRATE TRANSPORT ATP-BINDING PROTEIN MG119-RELATED"/>
    <property type="match status" value="1"/>
</dbReference>
<keyword evidence="1" id="KW-0813">Transport</keyword>
<dbReference type="GO" id="GO:0005524">
    <property type="term" value="F:ATP binding"/>
    <property type="evidence" value="ECO:0007669"/>
    <property type="project" value="UniProtKB-KW"/>
</dbReference>